<evidence type="ECO:0000256" key="2">
    <source>
        <dbReference type="ARBA" id="ARBA00009959"/>
    </source>
</evidence>
<dbReference type="GO" id="GO:0043571">
    <property type="term" value="P:maintenance of CRISPR repeat elements"/>
    <property type="evidence" value="ECO:0007669"/>
    <property type="project" value="UniProtKB-UniRule"/>
</dbReference>
<dbReference type="InterPro" id="IPR021127">
    <property type="entry name" value="CRISPR_associated_Cas2"/>
</dbReference>
<keyword evidence="4 9" id="KW-0479">Metal-binding</keyword>
<organism evidence="10 11">
    <name type="scientific">Hujiaoplasma nucleasis</name>
    <dbReference type="NCBI Taxonomy" id="2725268"/>
    <lineage>
        <taxon>Bacteria</taxon>
        <taxon>Bacillati</taxon>
        <taxon>Mycoplasmatota</taxon>
        <taxon>Mollicutes</taxon>
        <taxon>Candidatus Izemoplasmatales</taxon>
        <taxon>Hujiaoplasmataceae</taxon>
        <taxon>Hujiaoplasma</taxon>
    </lineage>
</organism>
<comment type="function">
    <text evidence="9">CRISPR (clustered regularly interspaced short palindromic repeat), is an adaptive immune system that provides protection against mobile genetic elements (viruses, transposable elements and conjugative plasmids). CRISPR clusters contain sequences complementary to antecedent mobile elements and target invading nucleic acids. CRISPR clusters are transcribed and processed into CRISPR RNA (crRNA). Functions as a ssRNA-specific endoribonuclease. Involved in the integration of spacer DNA into the CRISPR cassette.</text>
</comment>
<proteinExistence type="inferred from homology"/>
<evidence type="ECO:0000256" key="9">
    <source>
        <dbReference type="HAMAP-Rule" id="MF_01471"/>
    </source>
</evidence>
<evidence type="ECO:0000256" key="8">
    <source>
        <dbReference type="ARBA" id="ARBA00023118"/>
    </source>
</evidence>
<evidence type="ECO:0000256" key="5">
    <source>
        <dbReference type="ARBA" id="ARBA00022759"/>
    </source>
</evidence>
<dbReference type="GO" id="GO:0016787">
    <property type="term" value="F:hydrolase activity"/>
    <property type="evidence" value="ECO:0007669"/>
    <property type="project" value="UniProtKB-KW"/>
</dbReference>
<evidence type="ECO:0000256" key="1">
    <source>
        <dbReference type="ARBA" id="ARBA00001946"/>
    </source>
</evidence>
<dbReference type="InterPro" id="IPR019199">
    <property type="entry name" value="Virulence_VapD/CRISPR_Cas2"/>
</dbReference>
<evidence type="ECO:0000313" key="10">
    <source>
        <dbReference type="EMBL" id="QLY40369.1"/>
    </source>
</evidence>
<dbReference type="GO" id="GO:0051607">
    <property type="term" value="P:defense response to virus"/>
    <property type="evidence" value="ECO:0007669"/>
    <property type="project" value="UniProtKB-UniRule"/>
</dbReference>
<dbReference type="HAMAP" id="MF_01471">
    <property type="entry name" value="Cas2"/>
    <property type="match status" value="1"/>
</dbReference>
<dbReference type="KEGG" id="tbk:HF295_05645"/>
<evidence type="ECO:0000256" key="4">
    <source>
        <dbReference type="ARBA" id="ARBA00022723"/>
    </source>
</evidence>
<keyword evidence="8 9" id="KW-0051">Antiviral defense</keyword>
<feature type="binding site" evidence="9">
    <location>
        <position position="8"/>
    </location>
    <ligand>
        <name>Mg(2+)</name>
        <dbReference type="ChEBI" id="CHEBI:18420"/>
        <note>catalytic</note>
    </ligand>
</feature>
<keyword evidence="11" id="KW-1185">Reference proteome</keyword>
<dbReference type="Pfam" id="PF09827">
    <property type="entry name" value="CRISPR_Cas2"/>
    <property type="match status" value="1"/>
</dbReference>
<dbReference type="RefSeq" id="WP_312031202.1">
    <property type="nucleotide sequence ID" value="NZ_CP051151.1"/>
</dbReference>
<keyword evidence="5 9" id="KW-0255">Endonuclease</keyword>
<dbReference type="AlphaFoldDB" id="A0A7L6N733"/>
<comment type="similarity">
    <text evidence="2 9">Belongs to the CRISPR-associated endoribonuclease Cas2 protein family.</text>
</comment>
<protein>
    <recommendedName>
        <fullName evidence="9">CRISPR-associated endoribonuclease Cas2</fullName>
        <ecNumber evidence="9">3.1.-.-</ecNumber>
    </recommendedName>
</protein>
<name>A0A7L6N733_9MOLU</name>
<reference evidence="10 11" key="1">
    <citation type="submission" date="2020-04" db="EMBL/GenBank/DDBJ databases">
        <authorList>
            <person name="Zheng R.K."/>
            <person name="Sun C.M."/>
        </authorList>
    </citation>
    <scope>NUCLEOTIDE SEQUENCE [LARGE SCALE GENOMIC DNA]</scope>
    <source>
        <strain evidence="11">zrk29</strain>
    </source>
</reference>
<dbReference type="Proteomes" id="UP000512167">
    <property type="component" value="Chromosome"/>
</dbReference>
<keyword evidence="3 9" id="KW-0540">Nuclease</keyword>
<evidence type="ECO:0000256" key="7">
    <source>
        <dbReference type="ARBA" id="ARBA00022842"/>
    </source>
</evidence>
<keyword evidence="6 9" id="KW-0378">Hydrolase</keyword>
<dbReference type="SUPFAM" id="SSF143430">
    <property type="entry name" value="TTP0101/SSO1404-like"/>
    <property type="match status" value="1"/>
</dbReference>
<dbReference type="EMBL" id="CP051151">
    <property type="protein sequence ID" value="QLY40369.1"/>
    <property type="molecule type" value="Genomic_DNA"/>
</dbReference>
<dbReference type="GO" id="GO:0004521">
    <property type="term" value="F:RNA endonuclease activity"/>
    <property type="evidence" value="ECO:0007669"/>
    <property type="project" value="InterPro"/>
</dbReference>
<evidence type="ECO:0000256" key="3">
    <source>
        <dbReference type="ARBA" id="ARBA00022722"/>
    </source>
</evidence>
<keyword evidence="7 9" id="KW-0460">Magnesium</keyword>
<dbReference type="NCBIfam" id="TIGR01573">
    <property type="entry name" value="cas2"/>
    <property type="match status" value="1"/>
</dbReference>
<sequence length="101" mass="12167">MRTILMFDLPMEKSEEKRNYRKFLKFIKGEGFVMLQKSVYTKFHVNRANLEHEKRLIFSKIPIKGFVSVISITEKQFQTMEHIIGRPKNKEINTTERYIEL</sequence>
<evidence type="ECO:0000256" key="6">
    <source>
        <dbReference type="ARBA" id="ARBA00022801"/>
    </source>
</evidence>
<gene>
    <name evidence="9 10" type="primary">cas2</name>
    <name evidence="10" type="ORF">HF295_05645</name>
</gene>
<dbReference type="GO" id="GO:0046872">
    <property type="term" value="F:metal ion binding"/>
    <property type="evidence" value="ECO:0007669"/>
    <property type="project" value="UniProtKB-UniRule"/>
</dbReference>
<dbReference type="EC" id="3.1.-.-" evidence="9"/>
<evidence type="ECO:0000313" key="11">
    <source>
        <dbReference type="Proteomes" id="UP000512167"/>
    </source>
</evidence>
<comment type="cofactor">
    <cofactor evidence="1 9">
        <name>Mg(2+)</name>
        <dbReference type="ChEBI" id="CHEBI:18420"/>
    </cofactor>
</comment>
<comment type="subunit">
    <text evidence="9">Homodimer, forms a heterotetramer with a Cas1 homodimer.</text>
</comment>
<accession>A0A7L6N733</accession>